<evidence type="ECO:0000313" key="3">
    <source>
        <dbReference type="EMBL" id="KPI41120.1"/>
    </source>
</evidence>
<dbReference type="Proteomes" id="UP000038010">
    <property type="component" value="Unassembled WGS sequence"/>
</dbReference>
<evidence type="ECO:0000313" key="4">
    <source>
        <dbReference type="Proteomes" id="UP000038010"/>
    </source>
</evidence>
<dbReference type="InterPro" id="IPR023214">
    <property type="entry name" value="HAD_sf"/>
</dbReference>
<name>A0A0N1HAP6_9EURO</name>
<dbReference type="STRING" id="1664694.A0A0N1HAP6"/>
<keyword evidence="4" id="KW-1185">Reference proteome</keyword>
<protein>
    <submittedName>
        <fullName evidence="3">Haloacetate dehalogenase H-2</fullName>
    </submittedName>
</protein>
<proteinExistence type="predicted"/>
<dbReference type="PRINTS" id="PR00413">
    <property type="entry name" value="HADHALOGNASE"/>
</dbReference>
<dbReference type="InterPro" id="IPR051540">
    <property type="entry name" value="S-2-haloacid_dehalogenase"/>
</dbReference>
<keyword evidence="1" id="KW-0378">Hydrolase</keyword>
<dbReference type="GeneID" id="28740317"/>
<dbReference type="GO" id="GO:0016791">
    <property type="term" value="F:phosphatase activity"/>
    <property type="evidence" value="ECO:0007669"/>
    <property type="project" value="UniProtKB-ARBA"/>
</dbReference>
<gene>
    <name evidence="3" type="ORF">AB675_8023</name>
</gene>
<organism evidence="3 4">
    <name type="scientific">Cyphellophora attinorum</name>
    <dbReference type="NCBI Taxonomy" id="1664694"/>
    <lineage>
        <taxon>Eukaryota</taxon>
        <taxon>Fungi</taxon>
        <taxon>Dikarya</taxon>
        <taxon>Ascomycota</taxon>
        <taxon>Pezizomycotina</taxon>
        <taxon>Eurotiomycetes</taxon>
        <taxon>Chaetothyriomycetidae</taxon>
        <taxon>Chaetothyriales</taxon>
        <taxon>Cyphellophoraceae</taxon>
        <taxon>Cyphellophora</taxon>
    </lineage>
</organism>
<comment type="caution">
    <text evidence="3">The sequence shown here is derived from an EMBL/GenBank/DDBJ whole genome shotgun (WGS) entry which is preliminary data.</text>
</comment>
<dbReference type="OrthoDB" id="20198at2759"/>
<dbReference type="Pfam" id="PF00702">
    <property type="entry name" value="Hydrolase"/>
    <property type="match status" value="1"/>
</dbReference>
<accession>A0A0N1HAP6</accession>
<feature type="chain" id="PRO_5005873181" evidence="2">
    <location>
        <begin position="21"/>
        <end position="233"/>
    </location>
</feature>
<evidence type="ECO:0000256" key="2">
    <source>
        <dbReference type="SAM" id="SignalP"/>
    </source>
</evidence>
<dbReference type="AlphaFoldDB" id="A0A0N1HAP6"/>
<dbReference type="SFLD" id="SFLDG01129">
    <property type="entry name" value="C1.5:_HAD__Beta-PGM__Phosphata"/>
    <property type="match status" value="1"/>
</dbReference>
<reference evidence="3 4" key="1">
    <citation type="submission" date="2015-06" db="EMBL/GenBank/DDBJ databases">
        <title>Draft genome of the ant-associated black yeast Phialophora attae CBS 131958.</title>
        <authorList>
            <person name="Moreno L.F."/>
            <person name="Stielow B.J."/>
            <person name="de Hoog S."/>
            <person name="Vicente V.A."/>
            <person name="Weiss V.A."/>
            <person name="de Vries M."/>
            <person name="Cruz L.M."/>
            <person name="Souza E.M."/>
        </authorList>
    </citation>
    <scope>NUCLEOTIDE SEQUENCE [LARGE SCALE GENOMIC DNA]</scope>
    <source>
        <strain evidence="3 4">CBS 131958</strain>
    </source>
</reference>
<dbReference type="RefSeq" id="XP_018001083.1">
    <property type="nucleotide sequence ID" value="XM_018148437.1"/>
</dbReference>
<dbReference type="InterPro" id="IPR023198">
    <property type="entry name" value="PGP-like_dom2"/>
</dbReference>
<dbReference type="PANTHER" id="PTHR43316">
    <property type="entry name" value="HYDROLASE, HALOACID DELAHOGENASE-RELATED"/>
    <property type="match status" value="1"/>
</dbReference>
<dbReference type="VEuPathDB" id="FungiDB:AB675_8023"/>
<dbReference type="Gene3D" id="3.40.50.1000">
    <property type="entry name" value="HAD superfamily/HAD-like"/>
    <property type="match status" value="1"/>
</dbReference>
<dbReference type="SUPFAM" id="SSF56784">
    <property type="entry name" value="HAD-like"/>
    <property type="match status" value="1"/>
</dbReference>
<feature type="signal peptide" evidence="2">
    <location>
        <begin position="1"/>
        <end position="20"/>
    </location>
</feature>
<dbReference type="SFLD" id="SFLDS00003">
    <property type="entry name" value="Haloacid_Dehalogenase"/>
    <property type="match status" value="1"/>
</dbReference>
<dbReference type="InterPro" id="IPR006439">
    <property type="entry name" value="HAD-SF_hydro_IA"/>
</dbReference>
<keyword evidence="2" id="KW-0732">Signal</keyword>
<dbReference type="InterPro" id="IPR036412">
    <property type="entry name" value="HAD-like_sf"/>
</dbReference>
<dbReference type="Gene3D" id="1.10.150.240">
    <property type="entry name" value="Putative phosphatase, domain 2"/>
    <property type="match status" value="1"/>
</dbReference>
<dbReference type="EMBL" id="LFJN01000010">
    <property type="protein sequence ID" value="KPI41120.1"/>
    <property type="molecule type" value="Genomic_DNA"/>
</dbReference>
<sequence length="233" mass="26190">MTQPRAVIFDLLTGLLDSWAVWDAVIPESERHITDGTTWRKRYLELAFACGSYKPYESLVEQGATDVGLSKAAPEALFQRYLEIEPWPEVPEVLVQLKRQGMKLGVATNISDELGRRVVKNTERFVREKTGSEDFAFDAVVTAEESGNYKPKPQPYRDVLEKLDLIPEQALFLAGSPTDIQGAAGVGMRVCWNNHIGLVKKHDVEPLREGRDLREALQDFLVSSSYAAPENQR</sequence>
<evidence type="ECO:0000256" key="1">
    <source>
        <dbReference type="ARBA" id="ARBA00022801"/>
    </source>
</evidence>
<dbReference type="PANTHER" id="PTHR43316:SF3">
    <property type="entry name" value="HALOACID DEHALOGENASE, TYPE II (AFU_ORTHOLOGUE AFUA_2G07750)-RELATED"/>
    <property type="match status" value="1"/>
</dbReference>